<dbReference type="InParanoid" id="G7E9F8"/>
<feature type="compositionally biased region" description="Basic and acidic residues" evidence="1">
    <location>
        <begin position="59"/>
        <end position="72"/>
    </location>
</feature>
<dbReference type="STRING" id="764103.G7E9F8"/>
<evidence type="ECO:0000313" key="3">
    <source>
        <dbReference type="Proteomes" id="UP000009131"/>
    </source>
</evidence>
<dbReference type="PANTHER" id="PTHR28106:SF1">
    <property type="entry name" value="MITOCHONDRIAL ATPASE COMPLEX SUBUNIT ATP10"/>
    <property type="match status" value="1"/>
</dbReference>
<dbReference type="HOGENOM" id="CLU_047290_0_0_1"/>
<dbReference type="InterPro" id="IPR007849">
    <property type="entry name" value="ATP10"/>
</dbReference>
<reference evidence="2 3" key="1">
    <citation type="journal article" date="2011" name="J. Gen. Appl. Microbiol.">
        <title>Draft genome sequencing of the enigmatic basidiomycete Mixia osmundae.</title>
        <authorList>
            <person name="Nishida H."/>
            <person name="Nagatsuka Y."/>
            <person name="Sugiyama J."/>
        </authorList>
    </citation>
    <scope>NUCLEOTIDE SEQUENCE [LARGE SCALE GENOMIC DNA]</scope>
    <source>
        <strain evidence="3">CBS 9802 / IAM 14324 / JCM 22182 / KY 12970</strain>
    </source>
</reference>
<comment type="caution">
    <text evidence="2">The sequence shown here is derived from an EMBL/GenBank/DDBJ whole genome shotgun (WGS) entry which is preliminary data.</text>
</comment>
<organism evidence="2 3">
    <name type="scientific">Mixia osmundae (strain CBS 9802 / IAM 14324 / JCM 22182 / KY 12970)</name>
    <dbReference type="NCBI Taxonomy" id="764103"/>
    <lineage>
        <taxon>Eukaryota</taxon>
        <taxon>Fungi</taxon>
        <taxon>Dikarya</taxon>
        <taxon>Basidiomycota</taxon>
        <taxon>Pucciniomycotina</taxon>
        <taxon>Mixiomycetes</taxon>
        <taxon>Mixiales</taxon>
        <taxon>Mixiaceae</taxon>
        <taxon>Mixia</taxon>
    </lineage>
</organism>
<gene>
    <name evidence="2" type="primary">Mo05972</name>
    <name evidence="2" type="ORF">E5Q_05972</name>
</gene>
<sequence length="319" mass="36002">MRRAAHRAQRGFSAAFPACTCQHRAVSTVSPADVTRLQRQGQVPPKDFTAPSAGSDARMLPDQDIRKSDPLRSLKGSKSPPYLPRPVGVLHPPTTVPITKEQAQERLLSQERRMKERRHLIEEVGKGYFQDMNEIRWHGGKLWLGPPTLIRADKSLYFPNIQGIALSTKGQRHTTDLLTDKVSLLAILSTQVSAEHVQTYVEPVLEQFQAEPRFQVVQINLQENKLKSFLVSMFLSTLRKATPEHLHDTYILSHQDMEYLREPLGMMNKHLGYVYLIDDQCRIRWAAVDLASPTGRDGKGAGEVANLLSCIRALLARTR</sequence>
<dbReference type="OrthoDB" id="17089at2759"/>
<dbReference type="GO" id="GO:0033615">
    <property type="term" value="P:mitochondrial proton-transporting ATP synthase complex assembly"/>
    <property type="evidence" value="ECO:0007669"/>
    <property type="project" value="TreeGrafter"/>
</dbReference>
<dbReference type="eggNOG" id="KOG4614">
    <property type="taxonomic scope" value="Eukaryota"/>
</dbReference>
<dbReference type="EMBL" id="BABT02000220">
    <property type="protein sequence ID" value="GAA99277.1"/>
    <property type="molecule type" value="Genomic_DNA"/>
</dbReference>
<accession>G7E9F8</accession>
<reference evidence="2 3" key="2">
    <citation type="journal article" date="2012" name="Open Biol.">
        <title>Characteristics of nucleosomes and linker DNA regions on the genome of the basidiomycete Mixia osmundae revealed by mono- and dinucleosome mapping.</title>
        <authorList>
            <person name="Nishida H."/>
            <person name="Kondo S."/>
            <person name="Matsumoto T."/>
            <person name="Suzuki Y."/>
            <person name="Yoshikawa H."/>
            <person name="Taylor T.D."/>
            <person name="Sugiyama J."/>
        </authorList>
    </citation>
    <scope>NUCLEOTIDE SEQUENCE [LARGE SCALE GENOMIC DNA]</scope>
    <source>
        <strain evidence="3">CBS 9802 / IAM 14324 / JCM 22182 / KY 12970</strain>
    </source>
</reference>
<protein>
    <submittedName>
        <fullName evidence="2">Uncharacterized protein</fullName>
    </submittedName>
</protein>
<name>G7E9F8_MIXOS</name>
<dbReference type="PANTHER" id="PTHR28106">
    <property type="entry name" value="MITOCHONDRIAL ATPASE COMPLEX SUBUNIT ATP10"/>
    <property type="match status" value="1"/>
</dbReference>
<evidence type="ECO:0000313" key="2">
    <source>
        <dbReference type="EMBL" id="GAA99277.1"/>
    </source>
</evidence>
<dbReference type="Proteomes" id="UP000009131">
    <property type="component" value="Unassembled WGS sequence"/>
</dbReference>
<dbReference type="OMA" id="YFPNFHG"/>
<dbReference type="AlphaFoldDB" id="G7E9F8"/>
<evidence type="ECO:0000256" key="1">
    <source>
        <dbReference type="SAM" id="MobiDB-lite"/>
    </source>
</evidence>
<dbReference type="GO" id="GO:0005743">
    <property type="term" value="C:mitochondrial inner membrane"/>
    <property type="evidence" value="ECO:0007669"/>
    <property type="project" value="TreeGrafter"/>
</dbReference>
<dbReference type="RefSeq" id="XP_014568525.1">
    <property type="nucleotide sequence ID" value="XM_014713039.1"/>
</dbReference>
<feature type="region of interest" description="Disordered" evidence="1">
    <location>
        <begin position="39"/>
        <end position="101"/>
    </location>
</feature>
<keyword evidence="3" id="KW-1185">Reference proteome</keyword>
<proteinExistence type="predicted"/>
<dbReference type="FunCoup" id="G7E9F8">
    <property type="interactions" value="35"/>
</dbReference>
<dbReference type="Pfam" id="PF05176">
    <property type="entry name" value="ATP-synt_10"/>
    <property type="match status" value="1"/>
</dbReference>